<organism evidence="1 2">
    <name type="scientific">Zootermopsis nevadensis</name>
    <name type="common">Dampwood termite</name>
    <dbReference type="NCBI Taxonomy" id="136037"/>
    <lineage>
        <taxon>Eukaryota</taxon>
        <taxon>Metazoa</taxon>
        <taxon>Ecdysozoa</taxon>
        <taxon>Arthropoda</taxon>
        <taxon>Hexapoda</taxon>
        <taxon>Insecta</taxon>
        <taxon>Pterygota</taxon>
        <taxon>Neoptera</taxon>
        <taxon>Polyneoptera</taxon>
        <taxon>Dictyoptera</taxon>
        <taxon>Blattodea</taxon>
        <taxon>Blattoidea</taxon>
        <taxon>Termitoidae</taxon>
        <taxon>Termopsidae</taxon>
        <taxon>Zootermopsis</taxon>
    </lineage>
</organism>
<dbReference type="PANTHER" id="PTHR11012">
    <property type="entry name" value="PROTEIN KINASE-LIKE DOMAIN-CONTAINING"/>
    <property type="match status" value="1"/>
</dbReference>
<protein>
    <recommendedName>
        <fullName evidence="3">CHK kinase-like domain-containing protein</fullName>
    </recommendedName>
</protein>
<evidence type="ECO:0000313" key="1">
    <source>
        <dbReference type="EMBL" id="KDR18198.1"/>
    </source>
</evidence>
<dbReference type="SUPFAM" id="SSF56112">
    <property type="entry name" value="Protein kinase-like (PK-like)"/>
    <property type="match status" value="1"/>
</dbReference>
<dbReference type="InterPro" id="IPR011009">
    <property type="entry name" value="Kinase-like_dom_sf"/>
</dbReference>
<gene>
    <name evidence="1" type="ORF">L798_06949</name>
</gene>
<dbReference type="InParanoid" id="A0A067R708"/>
<keyword evidence="2" id="KW-1185">Reference proteome</keyword>
<dbReference type="Pfam" id="PF02958">
    <property type="entry name" value="EcKL"/>
    <property type="match status" value="1"/>
</dbReference>
<dbReference type="Proteomes" id="UP000027135">
    <property type="component" value="Unassembled WGS sequence"/>
</dbReference>
<dbReference type="AlphaFoldDB" id="A0A067R708"/>
<reference evidence="1 2" key="1">
    <citation type="journal article" date="2014" name="Nat. Commun.">
        <title>Molecular traces of alternative social organization in a termite genome.</title>
        <authorList>
            <person name="Terrapon N."/>
            <person name="Li C."/>
            <person name="Robertson H.M."/>
            <person name="Ji L."/>
            <person name="Meng X."/>
            <person name="Booth W."/>
            <person name="Chen Z."/>
            <person name="Childers C.P."/>
            <person name="Glastad K.M."/>
            <person name="Gokhale K."/>
            <person name="Gowin J."/>
            <person name="Gronenberg W."/>
            <person name="Hermansen R.A."/>
            <person name="Hu H."/>
            <person name="Hunt B.G."/>
            <person name="Huylmans A.K."/>
            <person name="Khalil S.M."/>
            <person name="Mitchell R.D."/>
            <person name="Munoz-Torres M.C."/>
            <person name="Mustard J.A."/>
            <person name="Pan H."/>
            <person name="Reese J.T."/>
            <person name="Scharf M.E."/>
            <person name="Sun F."/>
            <person name="Vogel H."/>
            <person name="Xiao J."/>
            <person name="Yang W."/>
            <person name="Yang Z."/>
            <person name="Yang Z."/>
            <person name="Zhou J."/>
            <person name="Zhu J."/>
            <person name="Brent C.S."/>
            <person name="Elsik C.G."/>
            <person name="Goodisman M.A."/>
            <person name="Liberles D.A."/>
            <person name="Roe R.M."/>
            <person name="Vargo E.L."/>
            <person name="Vilcinskas A."/>
            <person name="Wang J."/>
            <person name="Bornberg-Bauer E."/>
            <person name="Korb J."/>
            <person name="Zhang G."/>
            <person name="Liebig J."/>
        </authorList>
    </citation>
    <scope>NUCLEOTIDE SEQUENCE [LARGE SCALE GENOMIC DNA]</scope>
    <source>
        <tissue evidence="1">Whole organism</tissue>
    </source>
</reference>
<evidence type="ECO:0008006" key="3">
    <source>
        <dbReference type="Google" id="ProtNLM"/>
    </source>
</evidence>
<evidence type="ECO:0000313" key="2">
    <source>
        <dbReference type="Proteomes" id="UP000027135"/>
    </source>
</evidence>
<dbReference type="Gene3D" id="3.90.1200.10">
    <property type="match status" value="1"/>
</dbReference>
<proteinExistence type="predicted"/>
<dbReference type="PANTHER" id="PTHR11012:SF30">
    <property type="entry name" value="PROTEIN KINASE-LIKE DOMAIN-CONTAINING"/>
    <property type="match status" value="1"/>
</dbReference>
<dbReference type="EMBL" id="KK852699">
    <property type="protein sequence ID" value="KDR18198.1"/>
    <property type="molecule type" value="Genomic_DNA"/>
</dbReference>
<sequence>MFSYSEEQPVSVKFLDFQTCRYGSPALDINYFLYTSTTETVRDRYMDDFMRTYHRSLVRTLRRLGLNSTMNLTDLRREVDSTSLYGFLAAHLILRDTFVDSDVEGDTDVFSKRIEEIVVDLGEQNVF</sequence>
<dbReference type="STRING" id="136037.A0A067R708"/>
<dbReference type="InterPro" id="IPR004119">
    <property type="entry name" value="EcKL"/>
</dbReference>
<accession>A0A067R708</accession>
<name>A0A067R708_ZOONE</name>